<dbReference type="InterPro" id="IPR029066">
    <property type="entry name" value="PLP-binding_barrel"/>
</dbReference>
<dbReference type="AlphaFoldDB" id="A0A6J7FGX0"/>
<evidence type="ECO:0000259" key="4">
    <source>
        <dbReference type="SMART" id="SM01005"/>
    </source>
</evidence>
<protein>
    <submittedName>
        <fullName evidence="5">Unannotated protein</fullName>
    </submittedName>
</protein>
<reference evidence="5" key="1">
    <citation type="submission" date="2020-05" db="EMBL/GenBank/DDBJ databases">
        <authorList>
            <person name="Chiriac C."/>
            <person name="Salcher M."/>
            <person name="Ghai R."/>
            <person name="Kavagutti S V."/>
        </authorList>
    </citation>
    <scope>NUCLEOTIDE SEQUENCE</scope>
</reference>
<dbReference type="GO" id="GO:0030632">
    <property type="term" value="P:D-alanine biosynthetic process"/>
    <property type="evidence" value="ECO:0007669"/>
    <property type="project" value="TreeGrafter"/>
</dbReference>
<dbReference type="HAMAP" id="MF_01201">
    <property type="entry name" value="Ala_racemase"/>
    <property type="match status" value="1"/>
</dbReference>
<dbReference type="InterPro" id="IPR009006">
    <property type="entry name" value="Ala_racemase/Decarboxylase_C"/>
</dbReference>
<dbReference type="InterPro" id="IPR001608">
    <property type="entry name" value="Ala_racemase_N"/>
</dbReference>
<keyword evidence="3" id="KW-0413">Isomerase</keyword>
<evidence type="ECO:0000256" key="1">
    <source>
        <dbReference type="ARBA" id="ARBA00001933"/>
    </source>
</evidence>
<feature type="domain" description="Alanine racemase C-terminal" evidence="4">
    <location>
        <begin position="245"/>
        <end position="372"/>
    </location>
</feature>
<keyword evidence="2" id="KW-0663">Pyridoxal phosphate</keyword>
<dbReference type="InterPro" id="IPR011079">
    <property type="entry name" value="Ala_racemase_C"/>
</dbReference>
<dbReference type="PROSITE" id="PS00395">
    <property type="entry name" value="ALANINE_RACEMASE"/>
    <property type="match status" value="1"/>
</dbReference>
<dbReference type="Gene3D" id="2.40.37.10">
    <property type="entry name" value="Lyase, Ornithine Decarboxylase, Chain A, domain 1"/>
    <property type="match status" value="1"/>
</dbReference>
<accession>A0A6J7FGX0</accession>
<evidence type="ECO:0000313" key="5">
    <source>
        <dbReference type="EMBL" id="CAB4890863.1"/>
    </source>
</evidence>
<dbReference type="CDD" id="cd00430">
    <property type="entry name" value="PLPDE_III_AR"/>
    <property type="match status" value="1"/>
</dbReference>
<dbReference type="PANTHER" id="PTHR30511:SF0">
    <property type="entry name" value="ALANINE RACEMASE, CATABOLIC-RELATED"/>
    <property type="match status" value="1"/>
</dbReference>
<comment type="cofactor">
    <cofactor evidence="1">
        <name>pyridoxal 5'-phosphate</name>
        <dbReference type="ChEBI" id="CHEBI:597326"/>
    </cofactor>
</comment>
<dbReference type="GO" id="GO:0009252">
    <property type="term" value="P:peptidoglycan biosynthetic process"/>
    <property type="evidence" value="ECO:0007669"/>
    <property type="project" value="TreeGrafter"/>
</dbReference>
<name>A0A6J7FGX0_9ZZZZ</name>
<dbReference type="FunFam" id="3.20.20.10:FF:000002">
    <property type="entry name" value="Alanine racemase"/>
    <property type="match status" value="1"/>
</dbReference>
<dbReference type="PRINTS" id="PR00992">
    <property type="entry name" value="ALARACEMASE"/>
</dbReference>
<evidence type="ECO:0000256" key="2">
    <source>
        <dbReference type="ARBA" id="ARBA00022898"/>
    </source>
</evidence>
<dbReference type="NCBIfam" id="TIGR00492">
    <property type="entry name" value="alr"/>
    <property type="match status" value="1"/>
</dbReference>
<dbReference type="EMBL" id="CAFBMB010000015">
    <property type="protein sequence ID" value="CAB4890863.1"/>
    <property type="molecule type" value="Genomic_DNA"/>
</dbReference>
<dbReference type="Pfam" id="PF00842">
    <property type="entry name" value="Ala_racemase_C"/>
    <property type="match status" value="1"/>
</dbReference>
<dbReference type="Pfam" id="PF01168">
    <property type="entry name" value="Ala_racemase_N"/>
    <property type="match status" value="1"/>
</dbReference>
<dbReference type="GO" id="GO:0005829">
    <property type="term" value="C:cytosol"/>
    <property type="evidence" value="ECO:0007669"/>
    <property type="project" value="TreeGrafter"/>
</dbReference>
<evidence type="ECO:0000256" key="3">
    <source>
        <dbReference type="ARBA" id="ARBA00023235"/>
    </source>
</evidence>
<dbReference type="InterPro" id="IPR000821">
    <property type="entry name" value="Ala_racemase"/>
</dbReference>
<dbReference type="PANTHER" id="PTHR30511">
    <property type="entry name" value="ALANINE RACEMASE"/>
    <property type="match status" value="1"/>
</dbReference>
<proteinExistence type="inferred from homology"/>
<dbReference type="GO" id="GO:0030170">
    <property type="term" value="F:pyridoxal phosphate binding"/>
    <property type="evidence" value="ECO:0007669"/>
    <property type="project" value="TreeGrafter"/>
</dbReference>
<dbReference type="SMART" id="SM01005">
    <property type="entry name" value="Ala_racemase_C"/>
    <property type="match status" value="1"/>
</dbReference>
<sequence length="374" mass="39750">MIGPEFREIQIDLGALRRNVAHLKTVIGVEHLMIVVKADAYGHGMIPCARTAVDAGADWLGVADIHEALALRQAGIQVPVLAWLHSPREDFQEALANRITVGISSLAQLDAVASASYAWEDGPAPVHLKLDTGLSRNGIAPEEWRRVFERAAYLEGDGAIRVQGIFSHLAGAGPQADLAAHVLFEEGIAHARDAGLNPTMIHIAATATAVTSTSMRYNMVRIGIGAYGVSPDDSTPVADMGLTPVMTVRSRVAAVRKVPAGVGVSYEYAYVTNQPTTLALVPLGYAEGIPRSASNNAPVNVAGQIRTISGRVAMDQFIVDMGSEWVAVGDPVVVFGDPKRGHPSVSDFARACGTIGYEIVTRMGGRCVRVYVEL</sequence>
<dbReference type="SUPFAM" id="SSF51419">
    <property type="entry name" value="PLP-binding barrel"/>
    <property type="match status" value="1"/>
</dbReference>
<organism evidence="5">
    <name type="scientific">freshwater metagenome</name>
    <dbReference type="NCBI Taxonomy" id="449393"/>
    <lineage>
        <taxon>unclassified sequences</taxon>
        <taxon>metagenomes</taxon>
        <taxon>ecological metagenomes</taxon>
    </lineage>
</organism>
<dbReference type="SUPFAM" id="SSF50621">
    <property type="entry name" value="Alanine racemase C-terminal domain-like"/>
    <property type="match status" value="1"/>
</dbReference>
<gene>
    <name evidence="5" type="ORF">UFOPK3516_00354</name>
</gene>
<dbReference type="InterPro" id="IPR020622">
    <property type="entry name" value="Ala_racemase_pyridoxalP-BS"/>
</dbReference>
<dbReference type="Gene3D" id="3.20.20.10">
    <property type="entry name" value="Alanine racemase"/>
    <property type="match status" value="1"/>
</dbReference>
<dbReference type="GO" id="GO:0008784">
    <property type="term" value="F:alanine racemase activity"/>
    <property type="evidence" value="ECO:0007669"/>
    <property type="project" value="InterPro"/>
</dbReference>